<organism evidence="1 2">
    <name type="scientific">Portunus trituberculatus</name>
    <name type="common">Swimming crab</name>
    <name type="synonym">Neptunus trituberculatus</name>
    <dbReference type="NCBI Taxonomy" id="210409"/>
    <lineage>
        <taxon>Eukaryota</taxon>
        <taxon>Metazoa</taxon>
        <taxon>Ecdysozoa</taxon>
        <taxon>Arthropoda</taxon>
        <taxon>Crustacea</taxon>
        <taxon>Multicrustacea</taxon>
        <taxon>Malacostraca</taxon>
        <taxon>Eumalacostraca</taxon>
        <taxon>Eucarida</taxon>
        <taxon>Decapoda</taxon>
        <taxon>Pleocyemata</taxon>
        <taxon>Brachyura</taxon>
        <taxon>Eubrachyura</taxon>
        <taxon>Portunoidea</taxon>
        <taxon>Portunidae</taxon>
        <taxon>Portuninae</taxon>
        <taxon>Portunus</taxon>
    </lineage>
</organism>
<dbReference type="AlphaFoldDB" id="A0A5B7H3M8"/>
<proteinExistence type="predicted"/>
<dbReference type="OrthoDB" id="6133584at2759"/>
<comment type="caution">
    <text evidence="1">The sequence shown here is derived from an EMBL/GenBank/DDBJ whole genome shotgun (WGS) entry which is preliminary data.</text>
</comment>
<name>A0A5B7H3M8_PORTR</name>
<evidence type="ECO:0000313" key="1">
    <source>
        <dbReference type="EMBL" id="MPC67191.1"/>
    </source>
</evidence>
<reference evidence="1 2" key="1">
    <citation type="submission" date="2019-05" db="EMBL/GenBank/DDBJ databases">
        <title>Another draft genome of Portunus trituberculatus and its Hox gene families provides insights of decapod evolution.</title>
        <authorList>
            <person name="Jeong J.-H."/>
            <person name="Song I."/>
            <person name="Kim S."/>
            <person name="Choi T."/>
            <person name="Kim D."/>
            <person name="Ryu S."/>
            <person name="Kim W."/>
        </authorList>
    </citation>
    <scope>NUCLEOTIDE SEQUENCE [LARGE SCALE GENOMIC DNA]</scope>
    <source>
        <tissue evidence="1">Muscle</tissue>
    </source>
</reference>
<accession>A0A5B7H3M8</accession>
<dbReference type="Proteomes" id="UP000324222">
    <property type="component" value="Unassembled WGS sequence"/>
</dbReference>
<gene>
    <name evidence="1" type="ORF">E2C01_061358</name>
</gene>
<dbReference type="EMBL" id="VSRR010025869">
    <property type="protein sequence ID" value="MPC67191.1"/>
    <property type="molecule type" value="Genomic_DNA"/>
</dbReference>
<protein>
    <submittedName>
        <fullName evidence="1">Uncharacterized protein</fullName>
    </submittedName>
</protein>
<keyword evidence="2" id="KW-1185">Reference proteome</keyword>
<sequence>MAVSRVARDGMGCVVFGKAVVKTEWWCVGGMQGGGVCVAWPGGGVKCKVGCQDRFEGNGRGRRTIRWVATGERGCAERVVTGWQSGGSGLGRPSVWCEQHEWLHVVPCLSRPSLLSPLLTFAMKAPCCLLGAAALPRPPERASGTPRPARGSAACRASYTCMLCVCWVVLVVVTRASAYAACPVRTDARDVASKAYVSPQVVEAVVREVGPRAPGRPYTVTVTVNKKLRGYRGRARVKKRDILTLTFRYPLTDTDGGFSAEESDSDGDCLVSAALQPRHKYLLFLSGSNERGAEPLPVAPPETASRKLRRLVRKTVCKNCGEYASCVCRPPRQPSSPPARPAEVCFLSQRRRGGTPSVMLVRTASRRWLWVQPRHTNLTSAQ</sequence>
<evidence type="ECO:0000313" key="2">
    <source>
        <dbReference type="Proteomes" id="UP000324222"/>
    </source>
</evidence>